<dbReference type="GO" id="GO:1903457">
    <property type="term" value="P:lactate catabolic process"/>
    <property type="evidence" value="ECO:0007669"/>
    <property type="project" value="TreeGrafter"/>
</dbReference>
<dbReference type="InterPro" id="IPR016170">
    <property type="entry name" value="Cytok_DH_C_sf"/>
</dbReference>
<dbReference type="GO" id="GO:0004458">
    <property type="term" value="F:D-lactate dehydrogenase (cytochrome) activity"/>
    <property type="evidence" value="ECO:0007669"/>
    <property type="project" value="TreeGrafter"/>
</dbReference>
<dbReference type="InterPro" id="IPR016171">
    <property type="entry name" value="Vanillyl_alc_oxidase_C-sub2"/>
</dbReference>
<dbReference type="InterPro" id="IPR006094">
    <property type="entry name" value="Oxid_FAD_bind_N"/>
</dbReference>
<feature type="region of interest" description="Disordered" evidence="5">
    <location>
        <begin position="587"/>
        <end position="608"/>
    </location>
</feature>
<keyword evidence="2" id="KW-0285">Flavoprotein</keyword>
<feature type="domain" description="FAD-binding PCMH-type" evidence="6">
    <location>
        <begin position="106"/>
        <end position="294"/>
    </location>
</feature>
<dbReference type="Gene3D" id="3.40.462.10">
    <property type="entry name" value="FAD-linked oxidases, C-terminal domain"/>
    <property type="match status" value="1"/>
</dbReference>
<dbReference type="PROSITE" id="PS51387">
    <property type="entry name" value="FAD_PCMH"/>
    <property type="match status" value="1"/>
</dbReference>
<dbReference type="Pfam" id="PF02913">
    <property type="entry name" value="FAD-oxidase_C"/>
    <property type="match status" value="1"/>
</dbReference>
<evidence type="ECO:0000313" key="7">
    <source>
        <dbReference type="EMBL" id="TVY84875.1"/>
    </source>
</evidence>
<dbReference type="PANTHER" id="PTHR11748:SF114">
    <property type="entry name" value="ARYL-ALCOHOL OXIDASE VANILLYL-ALCOHOL OXIDASE (AFU_ORTHOLOGUE AFUA_3G09500)-RELATED"/>
    <property type="match status" value="1"/>
</dbReference>
<keyword evidence="3" id="KW-0274">FAD</keyword>
<evidence type="ECO:0000256" key="1">
    <source>
        <dbReference type="ARBA" id="ARBA00001974"/>
    </source>
</evidence>
<reference evidence="7 8" key="1">
    <citation type="submission" date="2018-05" db="EMBL/GenBank/DDBJ databases">
        <title>Genome sequencing and assembly of the regulated plant pathogen Lachnellula willkommii and related sister species for the development of diagnostic species identification markers.</title>
        <authorList>
            <person name="Giroux E."/>
            <person name="Bilodeau G."/>
        </authorList>
    </citation>
    <scope>NUCLEOTIDE SEQUENCE [LARGE SCALE GENOMIC DNA]</scope>
    <source>
        <strain evidence="7 8">CBS 268.59</strain>
    </source>
</reference>
<proteinExistence type="predicted"/>
<comment type="caution">
    <text evidence="7">The sequence shown here is derived from an EMBL/GenBank/DDBJ whole genome shotgun (WGS) entry which is preliminary data.</text>
</comment>
<dbReference type="InterPro" id="IPR004113">
    <property type="entry name" value="FAD-bd_oxidored_4_C"/>
</dbReference>
<comment type="cofactor">
    <cofactor evidence="1">
        <name>FAD</name>
        <dbReference type="ChEBI" id="CHEBI:57692"/>
    </cofactor>
</comment>
<dbReference type="InterPro" id="IPR036318">
    <property type="entry name" value="FAD-bd_PCMH-like_sf"/>
</dbReference>
<dbReference type="InterPro" id="IPR016167">
    <property type="entry name" value="FAD-bd_PCMH_sub1"/>
</dbReference>
<dbReference type="Gene3D" id="3.30.465.10">
    <property type="match status" value="1"/>
</dbReference>
<evidence type="ECO:0000256" key="5">
    <source>
        <dbReference type="SAM" id="MobiDB-lite"/>
    </source>
</evidence>
<gene>
    <name evidence="7" type="primary">VAOA_1</name>
    <name evidence="7" type="ORF">LSUE1_G000687</name>
</gene>
<name>A0A8T9CGE2_9HELO</name>
<dbReference type="Pfam" id="PF01565">
    <property type="entry name" value="FAD_binding_4"/>
    <property type="match status" value="1"/>
</dbReference>
<keyword evidence="4" id="KW-0560">Oxidoreductase</keyword>
<dbReference type="Proteomes" id="UP000469558">
    <property type="component" value="Unassembled WGS sequence"/>
</dbReference>
<dbReference type="GO" id="GO:0005739">
    <property type="term" value="C:mitochondrion"/>
    <property type="evidence" value="ECO:0007669"/>
    <property type="project" value="TreeGrafter"/>
</dbReference>
<dbReference type="SUPFAM" id="SSF55103">
    <property type="entry name" value="FAD-linked oxidases, C-terminal domain"/>
    <property type="match status" value="1"/>
</dbReference>
<dbReference type="InterPro" id="IPR016164">
    <property type="entry name" value="FAD-linked_Oxase-like_C"/>
</dbReference>
<evidence type="ECO:0000313" key="8">
    <source>
        <dbReference type="Proteomes" id="UP000469558"/>
    </source>
</evidence>
<dbReference type="InterPro" id="IPR016166">
    <property type="entry name" value="FAD-bd_PCMH"/>
</dbReference>
<organism evidence="7 8">
    <name type="scientific">Lachnellula suecica</name>
    <dbReference type="NCBI Taxonomy" id="602035"/>
    <lineage>
        <taxon>Eukaryota</taxon>
        <taxon>Fungi</taxon>
        <taxon>Dikarya</taxon>
        <taxon>Ascomycota</taxon>
        <taxon>Pezizomycotina</taxon>
        <taxon>Leotiomycetes</taxon>
        <taxon>Helotiales</taxon>
        <taxon>Lachnaceae</taxon>
        <taxon>Lachnellula</taxon>
    </lineage>
</organism>
<dbReference type="GO" id="GO:0008720">
    <property type="term" value="F:D-lactate dehydrogenase (NAD+) activity"/>
    <property type="evidence" value="ECO:0007669"/>
    <property type="project" value="TreeGrafter"/>
</dbReference>
<protein>
    <submittedName>
        <fullName evidence="7">Vanillyl-alcohol oxidase</fullName>
    </submittedName>
</protein>
<evidence type="ECO:0000259" key="6">
    <source>
        <dbReference type="PROSITE" id="PS51387"/>
    </source>
</evidence>
<evidence type="ECO:0000256" key="4">
    <source>
        <dbReference type="ARBA" id="ARBA00023002"/>
    </source>
</evidence>
<evidence type="ECO:0000256" key="3">
    <source>
        <dbReference type="ARBA" id="ARBA00022827"/>
    </source>
</evidence>
<feature type="compositionally biased region" description="Polar residues" evidence="5">
    <location>
        <begin position="588"/>
        <end position="608"/>
    </location>
</feature>
<evidence type="ECO:0000256" key="2">
    <source>
        <dbReference type="ARBA" id="ARBA00022630"/>
    </source>
</evidence>
<sequence length="608" mass="68042">MSSFKEATSKVPTLSEKHSGIPDYLLDKAQDAKALIYETRTKETSTKQRLPVVPQGIEKKRFYEALEELAVQLGRENVEVNHKPLVDGWYMEHPNTHDMMPILDSEELVASAVVYPGSTEEVQDIVLWANKYRVPIFPISMGRNLGYGGAAPRVRGSVVIDLGKRMNSILDINPDDYTCLVEPGVSFYGLYEAIQAKGYTHMWVDTPDLGGGSIVGNTLDRGVGYTPYGDHWACHSGLEVVLPTGEVIRTGMGALPGNNTWQSFPYGFGPYSDGIFSQSNFGIVTKMGMTLMPNPGGHESFMYAFDKEEDLGPLLQMDIIRPLRIGNILENVAQVRHVIQTLAVKGKPRSTYFKGEGPIPEETVREQVRKMPIGDHTWVYYGMSYGPEYIRKYKLEIIDKEFKKIPGARRIDTSTLPSDEYFWSRDRIASGVPDFVELLWVNWVPNGAHVAFSPVSPISGADAMKLFNMGKRRHHEHGIDFLPAFCVGLREMHLIVEIVYDKADPKKRKAANDCLREMIDDAAKDGYGEYRTHLVLMDQVAGTYNWNDNALMKFHDRLKDALDPNGILAPGKSGIWPARYRGRGWELTKTSGNRSEGNGVTPSVATKL</sequence>
<dbReference type="Gene3D" id="1.10.45.10">
    <property type="entry name" value="Vanillyl-alcohol Oxidase, Chain A, domain 4"/>
    <property type="match status" value="1"/>
</dbReference>
<dbReference type="Gene3D" id="3.30.43.10">
    <property type="entry name" value="Uridine Diphospho-n-acetylenolpyruvylglucosamine Reductase, domain 2"/>
    <property type="match status" value="1"/>
</dbReference>
<dbReference type="SUPFAM" id="SSF56176">
    <property type="entry name" value="FAD-binding/transporter-associated domain-like"/>
    <property type="match status" value="1"/>
</dbReference>
<dbReference type="EMBL" id="QGMK01000048">
    <property type="protein sequence ID" value="TVY84875.1"/>
    <property type="molecule type" value="Genomic_DNA"/>
</dbReference>
<keyword evidence="8" id="KW-1185">Reference proteome</keyword>
<dbReference type="OrthoDB" id="5332616at2759"/>
<dbReference type="InterPro" id="IPR016169">
    <property type="entry name" value="FAD-bd_PCMH_sub2"/>
</dbReference>
<accession>A0A8T9CGE2</accession>
<dbReference type="GO" id="GO:0071949">
    <property type="term" value="F:FAD binding"/>
    <property type="evidence" value="ECO:0007669"/>
    <property type="project" value="InterPro"/>
</dbReference>
<dbReference type="PANTHER" id="PTHR11748">
    <property type="entry name" value="D-LACTATE DEHYDROGENASE"/>
    <property type="match status" value="1"/>
</dbReference>
<dbReference type="AlphaFoldDB" id="A0A8T9CGE2"/>